<protein>
    <recommendedName>
        <fullName evidence="6">DUF1294 domain-containing protein</fullName>
    </recommendedName>
</protein>
<feature type="transmembrane region" description="Helical" evidence="1">
    <location>
        <begin position="76"/>
        <end position="95"/>
    </location>
</feature>
<dbReference type="EMBL" id="CP038026">
    <property type="protein sequence ID" value="QBQ38924.1"/>
    <property type="molecule type" value="Genomic_DNA"/>
</dbReference>
<dbReference type="Proteomes" id="UP000619512">
    <property type="component" value="Unassembled WGS sequence"/>
</dbReference>
<dbReference type="EMBL" id="BMWW01000016">
    <property type="protein sequence ID" value="GGZ10961.1"/>
    <property type="molecule type" value="Genomic_DNA"/>
</dbReference>
<accession>A0A4P7BJ57</accession>
<evidence type="ECO:0000256" key="1">
    <source>
        <dbReference type="SAM" id="Phobius"/>
    </source>
</evidence>
<evidence type="ECO:0008006" key="6">
    <source>
        <dbReference type="Google" id="ProtNLM"/>
    </source>
</evidence>
<dbReference type="AlphaFoldDB" id="A0A4P7BJ57"/>
<feature type="transmembrane region" description="Helical" evidence="1">
    <location>
        <begin position="45"/>
        <end position="64"/>
    </location>
</feature>
<reference evidence="3 4" key="2">
    <citation type="submission" date="2019-03" db="EMBL/GenBank/DDBJ databases">
        <title>Draft Genome Sequences of Six Type Strains of the Genus Massilia.</title>
        <authorList>
            <person name="Miess H."/>
            <person name="Frediansyhah A."/>
            <person name="Gross H."/>
        </authorList>
    </citation>
    <scope>NUCLEOTIDE SEQUENCE [LARGE SCALE GENOMIC DNA]</scope>
    <source>
        <strain evidence="3 4">DSM 17505</strain>
    </source>
</reference>
<keyword evidence="1" id="KW-1133">Transmembrane helix</keyword>
<dbReference type="RefSeq" id="WP_134387620.1">
    <property type="nucleotide sequence ID" value="NZ_BMWW01000016.1"/>
</dbReference>
<feature type="transmembrane region" description="Helical" evidence="1">
    <location>
        <begin position="107"/>
        <end position="131"/>
    </location>
</feature>
<gene>
    <name evidence="3" type="ORF">E1742_24290</name>
    <name evidence="2" type="ORF">GCM10007388_50450</name>
</gene>
<evidence type="ECO:0000313" key="3">
    <source>
        <dbReference type="EMBL" id="QBQ38924.1"/>
    </source>
</evidence>
<dbReference type="OrthoDB" id="9554163at2"/>
<evidence type="ECO:0000313" key="5">
    <source>
        <dbReference type="Proteomes" id="UP000619512"/>
    </source>
</evidence>
<name>A0A4P7BJ57_9BURK</name>
<organism evidence="2 5">
    <name type="scientific">Pseudoduganella plicata</name>
    <dbReference type="NCBI Taxonomy" id="321984"/>
    <lineage>
        <taxon>Bacteria</taxon>
        <taxon>Pseudomonadati</taxon>
        <taxon>Pseudomonadota</taxon>
        <taxon>Betaproteobacteria</taxon>
        <taxon>Burkholderiales</taxon>
        <taxon>Oxalobacteraceae</taxon>
        <taxon>Telluria group</taxon>
        <taxon>Pseudoduganella</taxon>
    </lineage>
</organism>
<evidence type="ECO:0000313" key="2">
    <source>
        <dbReference type="EMBL" id="GGZ10961.1"/>
    </source>
</evidence>
<keyword evidence="4" id="KW-1185">Reference proteome</keyword>
<keyword evidence="1" id="KW-0472">Membrane</keyword>
<dbReference type="Proteomes" id="UP000294359">
    <property type="component" value="Chromosome"/>
</dbReference>
<reference evidence="2" key="1">
    <citation type="journal article" date="2014" name="Int. J. Syst. Evol. Microbiol.">
        <title>Complete genome sequence of Corynebacterium casei LMG S-19264T (=DSM 44701T), isolated from a smear-ripened cheese.</title>
        <authorList>
            <consortium name="US DOE Joint Genome Institute (JGI-PGF)"/>
            <person name="Walter F."/>
            <person name="Albersmeier A."/>
            <person name="Kalinowski J."/>
            <person name="Ruckert C."/>
        </authorList>
    </citation>
    <scope>NUCLEOTIDE SEQUENCE</scope>
    <source>
        <strain evidence="2">KCTC 12344</strain>
    </source>
</reference>
<evidence type="ECO:0000313" key="4">
    <source>
        <dbReference type="Proteomes" id="UP000294359"/>
    </source>
</evidence>
<proteinExistence type="predicted"/>
<reference evidence="2" key="3">
    <citation type="submission" date="2022-12" db="EMBL/GenBank/DDBJ databases">
        <authorList>
            <person name="Sun Q."/>
            <person name="Kim S."/>
        </authorList>
    </citation>
    <scope>NUCLEOTIDE SEQUENCE</scope>
    <source>
        <strain evidence="2">KCTC 12344</strain>
    </source>
</reference>
<sequence>MSETPAQAYRGVRDPRHVVWFLFALTAVTGVVDGVYDLHETEEPLWWTVFAAAVLNYATFVWYCRDTDVRGIHRTRTWNVFVILLAPLAVPGYLLRRAPPHGRGRALLRMAGFLLLFFLVDTLGVLAGMLLG</sequence>
<feature type="transmembrane region" description="Helical" evidence="1">
    <location>
        <begin position="18"/>
        <end position="39"/>
    </location>
</feature>
<keyword evidence="1" id="KW-0812">Transmembrane</keyword>